<reference evidence="1 2" key="1">
    <citation type="journal article" date="2015" name="Proc. Natl. Acad. Sci. U.S.A.">
        <title>The resurrection genome of Boea hygrometrica: A blueprint for survival of dehydration.</title>
        <authorList>
            <person name="Xiao L."/>
            <person name="Yang G."/>
            <person name="Zhang L."/>
            <person name="Yang X."/>
            <person name="Zhao S."/>
            <person name="Ji Z."/>
            <person name="Zhou Q."/>
            <person name="Hu M."/>
            <person name="Wang Y."/>
            <person name="Chen M."/>
            <person name="Xu Y."/>
            <person name="Jin H."/>
            <person name="Xiao X."/>
            <person name="Hu G."/>
            <person name="Bao F."/>
            <person name="Hu Y."/>
            <person name="Wan P."/>
            <person name="Li L."/>
            <person name="Deng X."/>
            <person name="Kuang T."/>
            <person name="Xiang C."/>
            <person name="Zhu J.K."/>
            <person name="Oliver M.J."/>
            <person name="He Y."/>
        </authorList>
    </citation>
    <scope>NUCLEOTIDE SEQUENCE [LARGE SCALE GENOMIC DNA]</scope>
    <source>
        <strain evidence="2">cv. XS01</strain>
    </source>
</reference>
<dbReference type="AlphaFoldDB" id="A0A2Z7BIU4"/>
<proteinExistence type="predicted"/>
<sequence length="151" mass="17045">MFRAGCCARRVSDLVARDLVVVIVAQKVKHSCEFDSRKFNRWIRIKFLPGIRNLEKPILDGGDRILRNGAMATGVRDFGFSALCGIWTFRCVPERLRELPRASSETPSFSQFQMSRLKVGSADSSADARISERTPCVDREICCNGRICSRE</sequence>
<evidence type="ECO:0000313" key="1">
    <source>
        <dbReference type="EMBL" id="KZV34190.1"/>
    </source>
</evidence>
<organism evidence="1 2">
    <name type="scientific">Dorcoceras hygrometricum</name>
    <dbReference type="NCBI Taxonomy" id="472368"/>
    <lineage>
        <taxon>Eukaryota</taxon>
        <taxon>Viridiplantae</taxon>
        <taxon>Streptophyta</taxon>
        <taxon>Embryophyta</taxon>
        <taxon>Tracheophyta</taxon>
        <taxon>Spermatophyta</taxon>
        <taxon>Magnoliopsida</taxon>
        <taxon>eudicotyledons</taxon>
        <taxon>Gunneridae</taxon>
        <taxon>Pentapetalae</taxon>
        <taxon>asterids</taxon>
        <taxon>lamiids</taxon>
        <taxon>Lamiales</taxon>
        <taxon>Gesneriaceae</taxon>
        <taxon>Didymocarpoideae</taxon>
        <taxon>Trichosporeae</taxon>
        <taxon>Loxocarpinae</taxon>
        <taxon>Dorcoceras</taxon>
    </lineage>
</organism>
<evidence type="ECO:0000313" key="2">
    <source>
        <dbReference type="Proteomes" id="UP000250235"/>
    </source>
</evidence>
<protein>
    <submittedName>
        <fullName evidence="1">Pleiotropic drug resistance protein 1-like</fullName>
    </submittedName>
</protein>
<name>A0A2Z7BIU4_9LAMI</name>
<accession>A0A2Z7BIU4</accession>
<gene>
    <name evidence="1" type="ORF">F511_40383</name>
</gene>
<keyword evidence="2" id="KW-1185">Reference proteome</keyword>
<dbReference type="Proteomes" id="UP000250235">
    <property type="component" value="Unassembled WGS sequence"/>
</dbReference>
<dbReference type="EMBL" id="KV005165">
    <property type="protein sequence ID" value="KZV34190.1"/>
    <property type="molecule type" value="Genomic_DNA"/>
</dbReference>